<evidence type="ECO:0000259" key="1">
    <source>
        <dbReference type="PROSITE" id="PS51186"/>
    </source>
</evidence>
<dbReference type="Pfam" id="PF13508">
    <property type="entry name" value="Acetyltransf_7"/>
    <property type="match status" value="1"/>
</dbReference>
<comment type="caution">
    <text evidence="2">The sequence shown here is derived from an EMBL/GenBank/DDBJ whole genome shotgun (WGS) entry which is preliminary data.</text>
</comment>
<dbReference type="GO" id="GO:0016747">
    <property type="term" value="F:acyltransferase activity, transferring groups other than amino-acyl groups"/>
    <property type="evidence" value="ECO:0007669"/>
    <property type="project" value="InterPro"/>
</dbReference>
<sequence>MEPDTDFLVRRAGVEDALQIADVHVAAWRETYGPLLPAGALDSLDAGERAQKWAGIIAGGEEVLVAEDAGGIVAWASGGPGRDDDAPVDRELEGIYSPARVHGSGVGQLLLDAVIADSPAYLWVLDGNARAEAFYRCNGFRRDGAEREHAVAGIPRTTVRMVRS</sequence>
<dbReference type="Gene3D" id="3.40.630.30">
    <property type="match status" value="1"/>
</dbReference>
<keyword evidence="2" id="KW-0808">Transferase</keyword>
<organism evidence="2 3">
    <name type="scientific">Corynebacterium variabile</name>
    <dbReference type="NCBI Taxonomy" id="1727"/>
    <lineage>
        <taxon>Bacteria</taxon>
        <taxon>Bacillati</taxon>
        <taxon>Actinomycetota</taxon>
        <taxon>Actinomycetes</taxon>
        <taxon>Mycobacteriales</taxon>
        <taxon>Corynebacteriaceae</taxon>
        <taxon>Corynebacterium</taxon>
    </lineage>
</organism>
<dbReference type="PROSITE" id="PS51186">
    <property type="entry name" value="GNAT"/>
    <property type="match status" value="1"/>
</dbReference>
<feature type="domain" description="N-acetyltransferase" evidence="1">
    <location>
        <begin position="7"/>
        <end position="164"/>
    </location>
</feature>
<dbReference type="RefSeq" id="WP_218024560.1">
    <property type="nucleotide sequence ID" value="NZ_BJNT01000008.1"/>
</dbReference>
<dbReference type="EMBL" id="BJNT01000008">
    <property type="protein sequence ID" value="GEC85909.1"/>
    <property type="molecule type" value="Genomic_DNA"/>
</dbReference>
<dbReference type="InterPro" id="IPR016181">
    <property type="entry name" value="Acyl_CoA_acyltransferase"/>
</dbReference>
<proteinExistence type="predicted"/>
<reference evidence="2 3" key="1">
    <citation type="submission" date="2019-06" db="EMBL/GenBank/DDBJ databases">
        <title>Whole genome shotgun sequence of Corynebacterium variabile NBRC 15286.</title>
        <authorList>
            <person name="Hosoyama A."/>
            <person name="Uohara A."/>
            <person name="Ohji S."/>
            <person name="Ichikawa N."/>
        </authorList>
    </citation>
    <scope>NUCLEOTIDE SEQUENCE [LARGE SCALE GENOMIC DNA]</scope>
    <source>
        <strain evidence="2 3">NBRC 15286</strain>
    </source>
</reference>
<dbReference type="SUPFAM" id="SSF55729">
    <property type="entry name" value="Acyl-CoA N-acyltransferases (Nat)"/>
    <property type="match status" value="1"/>
</dbReference>
<protein>
    <submittedName>
        <fullName evidence="2">N-acetyltransferase</fullName>
    </submittedName>
</protein>
<evidence type="ECO:0000313" key="2">
    <source>
        <dbReference type="EMBL" id="GEC85909.1"/>
    </source>
</evidence>
<dbReference type="GeneID" id="82887368"/>
<dbReference type="InterPro" id="IPR000182">
    <property type="entry name" value="GNAT_dom"/>
</dbReference>
<name>A0A4Y4C294_9CORY</name>
<accession>A0A4Y4C294</accession>
<gene>
    <name evidence="2" type="ORF">CVA01_12230</name>
</gene>
<dbReference type="AlphaFoldDB" id="A0A4Y4C294"/>
<dbReference type="Proteomes" id="UP000319986">
    <property type="component" value="Unassembled WGS sequence"/>
</dbReference>
<evidence type="ECO:0000313" key="3">
    <source>
        <dbReference type="Proteomes" id="UP000319986"/>
    </source>
</evidence>